<dbReference type="Proteomes" id="UP000324800">
    <property type="component" value="Unassembled WGS sequence"/>
</dbReference>
<dbReference type="AlphaFoldDB" id="A0A5J4QYQ9"/>
<dbReference type="EMBL" id="SNRW01043861">
    <property type="protein sequence ID" value="KAA6326438.1"/>
    <property type="molecule type" value="Genomic_DNA"/>
</dbReference>
<reference evidence="1 2" key="1">
    <citation type="submission" date="2019-03" db="EMBL/GenBank/DDBJ databases">
        <title>Single cell metagenomics reveals metabolic interactions within the superorganism composed of flagellate Streblomastix strix and complex community of Bacteroidetes bacteria on its surface.</title>
        <authorList>
            <person name="Treitli S.C."/>
            <person name="Kolisko M."/>
            <person name="Husnik F."/>
            <person name="Keeling P."/>
            <person name="Hampl V."/>
        </authorList>
    </citation>
    <scope>NUCLEOTIDE SEQUENCE [LARGE SCALE GENOMIC DNA]</scope>
    <source>
        <strain evidence="1">ST1C</strain>
    </source>
</reference>
<protein>
    <submittedName>
        <fullName evidence="1">Uncharacterized protein</fullName>
    </submittedName>
</protein>
<evidence type="ECO:0000313" key="1">
    <source>
        <dbReference type="EMBL" id="KAA6326438.1"/>
    </source>
</evidence>
<proteinExistence type="predicted"/>
<accession>A0A5J4QYQ9</accession>
<organism evidence="1 2">
    <name type="scientific">Streblomastix strix</name>
    <dbReference type="NCBI Taxonomy" id="222440"/>
    <lineage>
        <taxon>Eukaryota</taxon>
        <taxon>Metamonada</taxon>
        <taxon>Preaxostyla</taxon>
        <taxon>Oxymonadida</taxon>
        <taxon>Streblomastigidae</taxon>
        <taxon>Streblomastix</taxon>
    </lineage>
</organism>
<name>A0A5J4QYQ9_9EUKA</name>
<sequence length="87" mass="10241">MSKQQAKQLNDLKQKLQATRSYQSDAKSQFWVTFGIRFIVYIEHPVIAIMAYAELQCVVRIWERFGLDDKNGSFITQIFGYGIRFEE</sequence>
<comment type="caution">
    <text evidence="1">The sequence shown here is derived from an EMBL/GenBank/DDBJ whole genome shotgun (WGS) entry which is preliminary data.</text>
</comment>
<evidence type="ECO:0000313" key="2">
    <source>
        <dbReference type="Proteomes" id="UP000324800"/>
    </source>
</evidence>
<gene>
    <name evidence="1" type="ORF">EZS28_053950</name>
</gene>